<organism evidence="2 3">
    <name type="scientific">Cryptolaemus montrouzieri</name>
    <dbReference type="NCBI Taxonomy" id="559131"/>
    <lineage>
        <taxon>Eukaryota</taxon>
        <taxon>Metazoa</taxon>
        <taxon>Ecdysozoa</taxon>
        <taxon>Arthropoda</taxon>
        <taxon>Hexapoda</taxon>
        <taxon>Insecta</taxon>
        <taxon>Pterygota</taxon>
        <taxon>Neoptera</taxon>
        <taxon>Endopterygota</taxon>
        <taxon>Coleoptera</taxon>
        <taxon>Polyphaga</taxon>
        <taxon>Cucujiformia</taxon>
        <taxon>Coccinelloidea</taxon>
        <taxon>Coccinellidae</taxon>
        <taxon>Scymninae</taxon>
        <taxon>Scymnini</taxon>
        <taxon>Cryptolaemus</taxon>
    </lineage>
</organism>
<dbReference type="Proteomes" id="UP001516400">
    <property type="component" value="Unassembled WGS sequence"/>
</dbReference>
<name>A0ABD2NNU3_9CUCU</name>
<feature type="chain" id="PRO_5044787059" description="VWFC domain-containing protein" evidence="1">
    <location>
        <begin position="21"/>
        <end position="274"/>
    </location>
</feature>
<evidence type="ECO:0000256" key="1">
    <source>
        <dbReference type="SAM" id="SignalP"/>
    </source>
</evidence>
<comment type="caution">
    <text evidence="2">The sequence shown here is derived from an EMBL/GenBank/DDBJ whole genome shotgun (WGS) entry which is preliminary data.</text>
</comment>
<reference evidence="2 3" key="1">
    <citation type="journal article" date="2021" name="BMC Biol.">
        <title>Horizontally acquired antibacterial genes associated with adaptive radiation of ladybird beetles.</title>
        <authorList>
            <person name="Li H.S."/>
            <person name="Tang X.F."/>
            <person name="Huang Y.H."/>
            <person name="Xu Z.Y."/>
            <person name="Chen M.L."/>
            <person name="Du X.Y."/>
            <person name="Qiu B.Y."/>
            <person name="Chen P.T."/>
            <person name="Zhang W."/>
            <person name="Slipinski A."/>
            <person name="Escalona H.E."/>
            <person name="Waterhouse R.M."/>
            <person name="Zwick A."/>
            <person name="Pang H."/>
        </authorList>
    </citation>
    <scope>NUCLEOTIDE SEQUENCE [LARGE SCALE GENOMIC DNA]</scope>
    <source>
        <strain evidence="2">SYSU2018</strain>
    </source>
</reference>
<gene>
    <name evidence="2" type="ORF">HHI36_017861</name>
</gene>
<dbReference type="EMBL" id="JABFTP020000124">
    <property type="protein sequence ID" value="KAL3280372.1"/>
    <property type="molecule type" value="Genomic_DNA"/>
</dbReference>
<keyword evidence="3" id="KW-1185">Reference proteome</keyword>
<protein>
    <recommendedName>
        <fullName evidence="4">VWFC domain-containing protein</fullName>
    </recommendedName>
</protein>
<evidence type="ECO:0000313" key="2">
    <source>
        <dbReference type="EMBL" id="KAL3280372.1"/>
    </source>
</evidence>
<evidence type="ECO:0008006" key="4">
    <source>
        <dbReference type="Google" id="ProtNLM"/>
    </source>
</evidence>
<evidence type="ECO:0000313" key="3">
    <source>
        <dbReference type="Proteomes" id="UP001516400"/>
    </source>
</evidence>
<proteinExistence type="predicted"/>
<dbReference type="AlphaFoldDB" id="A0ABD2NNU3"/>
<feature type="signal peptide" evidence="1">
    <location>
        <begin position="1"/>
        <end position="20"/>
    </location>
</feature>
<keyword evidence="1" id="KW-0732">Signal</keyword>
<sequence length="274" mass="31267">MKRLVFLCFFLVFSQHEVESSPEDVQTYFYKQLGCIEKEGKVRYFKCPDFSLKNDSCRFKDQELKVGDSVDKEELKGSCNAACTCTEGGYVACAVYDCFQRLKSGCSHFKYTLDSCCPSDSICGPIEECKIDGKTFREGETLYRENVCEVCACDVGFKPQAPFCIPRKCYDQAYYQSEISNYGAPVFYRDDKCCPSSWISPEDEKIVKLNTEVLESDVYCKYGNRTVSLGYGFRKPIKLFSRAVPLKCECTIPPLVICKEEEVEDNKNSTIKTR</sequence>
<accession>A0ABD2NNU3</accession>